<gene>
    <name evidence="1" type="ORF">M076_2914</name>
</gene>
<dbReference type="PATRIC" id="fig|1339280.3.peg.2781"/>
<dbReference type="AlphaFoldDB" id="A0A015YI06"/>
<comment type="caution">
    <text evidence="1">The sequence shown here is derived from an EMBL/GenBank/DDBJ whole genome shotgun (WGS) entry which is preliminary data.</text>
</comment>
<dbReference type="EMBL" id="JGDM01000070">
    <property type="protein sequence ID" value="EXZ43958.1"/>
    <property type="molecule type" value="Genomic_DNA"/>
</dbReference>
<name>A0A015YI06_BACFG</name>
<evidence type="ECO:0000313" key="2">
    <source>
        <dbReference type="Proteomes" id="UP000022272"/>
    </source>
</evidence>
<accession>A0A015YI06</accession>
<protein>
    <recommendedName>
        <fullName evidence="3">Glycosyl transferase family 11</fullName>
    </recommendedName>
</protein>
<evidence type="ECO:0000313" key="1">
    <source>
        <dbReference type="EMBL" id="EXZ43958.1"/>
    </source>
</evidence>
<reference evidence="1 2" key="1">
    <citation type="submission" date="2014-02" db="EMBL/GenBank/DDBJ databases">
        <authorList>
            <person name="Sears C."/>
            <person name="Carroll K."/>
            <person name="Sack B.R."/>
            <person name="Qadri F."/>
            <person name="Myers L.L."/>
            <person name="Chung G.-T."/>
            <person name="Escheverria P."/>
            <person name="Fraser C.M."/>
            <person name="Sadzewicz L."/>
            <person name="Shefchek K.A."/>
            <person name="Tallon L."/>
            <person name="Das S.P."/>
            <person name="Daugherty S."/>
            <person name="Mongodin E.F."/>
        </authorList>
    </citation>
    <scope>NUCLEOTIDE SEQUENCE [LARGE SCALE GENOMIC DNA]</scope>
    <source>
        <strain evidence="1 2">2-F-2 #4</strain>
    </source>
</reference>
<proteinExistence type="predicted"/>
<dbReference type="RefSeq" id="WP_005788629.1">
    <property type="nucleotide sequence ID" value="NZ_JGDM01000070.1"/>
</dbReference>
<organism evidence="1 2">
    <name type="scientific">Bacteroides fragilis str. 2-F-2 #4</name>
    <dbReference type="NCBI Taxonomy" id="1339280"/>
    <lineage>
        <taxon>Bacteria</taxon>
        <taxon>Pseudomonadati</taxon>
        <taxon>Bacteroidota</taxon>
        <taxon>Bacteroidia</taxon>
        <taxon>Bacteroidales</taxon>
        <taxon>Bacteroidaceae</taxon>
        <taxon>Bacteroides</taxon>
    </lineage>
</organism>
<evidence type="ECO:0008006" key="3">
    <source>
        <dbReference type="Google" id="ProtNLM"/>
    </source>
</evidence>
<dbReference type="Proteomes" id="UP000022272">
    <property type="component" value="Unassembled WGS sequence"/>
</dbReference>
<sequence length="335" mass="39914">MTAKEFIRKTKKHIWNQIMRQAKSHNIYPYIYRSYWHYLFHPRHQTECLPNDKSYYTARPNPDAGIGHQMANWIAGYWYAQQFNLNFAHLPFSNPIWEEFLGFGEGEPSIQDLKRKGYQVRKLPLFNSEKGTEVNLNKKIIQSYQNKKIVFVAEQDQFYMEQYGIMPVLKKKFYSAPARKKDQLIYQRENFNIAIHVRRGDILSDVDNPNLNMRFLSNDYFDKVLKQTVDNLYTDRPIHIYFFSQGKPEDYTEFFKYSNLHWCLHMGAQESFLHMVYADLLITSKSSFSYKPALLNNGIKICPRIFWHGYPLSPDWILVENDGSFDTKQLNSLQF</sequence>